<evidence type="ECO:0000313" key="1">
    <source>
        <dbReference type="EMBL" id="WDE98271.1"/>
    </source>
</evidence>
<name>A0ABY7VVL3_9BACT</name>
<accession>A0ABY7VVL3</accession>
<evidence type="ECO:0000313" key="2">
    <source>
        <dbReference type="Proteomes" id="UP001214250"/>
    </source>
</evidence>
<dbReference type="RefSeq" id="WP_274153145.1">
    <property type="nucleotide sequence ID" value="NZ_CP117812.1"/>
</dbReference>
<organism evidence="1 2">
    <name type="scientific">Lentisphaera profundi</name>
    <dbReference type="NCBI Taxonomy" id="1658616"/>
    <lineage>
        <taxon>Bacteria</taxon>
        <taxon>Pseudomonadati</taxon>
        <taxon>Lentisphaerota</taxon>
        <taxon>Lentisphaeria</taxon>
        <taxon>Lentisphaerales</taxon>
        <taxon>Lentisphaeraceae</taxon>
        <taxon>Lentisphaera</taxon>
    </lineage>
</organism>
<proteinExistence type="predicted"/>
<sequence length="62" mass="7001">MEIEFYNVKKKAKVKISSGSVSKVTYEKETAKGPSIRYAFKAVDDDGTKLTKFCSKVDYDNL</sequence>
<dbReference type="Proteomes" id="UP001214250">
    <property type="component" value="Chromosome 2"/>
</dbReference>
<protein>
    <submittedName>
        <fullName evidence="1">Uncharacterized protein</fullName>
    </submittedName>
</protein>
<reference evidence="1 2" key="1">
    <citation type="submission" date="2023-02" db="EMBL/GenBank/DDBJ databases">
        <title>Genome sequence of Lentisphaera profundi SAORIC-696.</title>
        <authorList>
            <person name="Kim e."/>
            <person name="Cho J.-C."/>
            <person name="Choi A."/>
            <person name="Kang I."/>
        </authorList>
    </citation>
    <scope>NUCLEOTIDE SEQUENCE [LARGE SCALE GENOMIC DNA]</scope>
    <source>
        <strain evidence="1 2">SAORIC-696</strain>
    </source>
</reference>
<keyword evidence="2" id="KW-1185">Reference proteome</keyword>
<gene>
    <name evidence="1" type="ORF">PQO03_20865</name>
</gene>
<dbReference type="EMBL" id="CP117812">
    <property type="protein sequence ID" value="WDE98271.1"/>
    <property type="molecule type" value="Genomic_DNA"/>
</dbReference>